<evidence type="ECO:0000256" key="3">
    <source>
        <dbReference type="ARBA" id="ARBA00022989"/>
    </source>
</evidence>
<feature type="transmembrane region" description="Helical" evidence="5">
    <location>
        <begin position="272"/>
        <end position="292"/>
    </location>
</feature>
<name>A0A1E3PI90_9ASCO</name>
<comment type="subcellular location">
    <subcellularLocation>
        <location evidence="1">Membrane</location>
        <topology evidence="1">Multi-pass membrane protein</topology>
    </subcellularLocation>
</comment>
<gene>
    <name evidence="6" type="ORF">NADFUDRAFT_35309</name>
</gene>
<feature type="transmembrane region" description="Helical" evidence="5">
    <location>
        <begin position="241"/>
        <end position="260"/>
    </location>
</feature>
<feature type="transmembrane region" description="Helical" evidence="5">
    <location>
        <begin position="61"/>
        <end position="80"/>
    </location>
</feature>
<feature type="non-terminal residue" evidence="6">
    <location>
        <position position="327"/>
    </location>
</feature>
<dbReference type="GO" id="GO:0016020">
    <property type="term" value="C:membrane"/>
    <property type="evidence" value="ECO:0007669"/>
    <property type="project" value="UniProtKB-SubCell"/>
</dbReference>
<protein>
    <recommendedName>
        <fullName evidence="8">DUF803-domain-containing protein</fullName>
    </recommendedName>
</protein>
<dbReference type="Proteomes" id="UP000095009">
    <property type="component" value="Unassembled WGS sequence"/>
</dbReference>
<dbReference type="PANTHER" id="PTHR12570:SF86">
    <property type="entry name" value="ADR321CP"/>
    <property type="match status" value="1"/>
</dbReference>
<dbReference type="InterPro" id="IPR008521">
    <property type="entry name" value="Mg_trans_NIPA"/>
</dbReference>
<dbReference type="InterPro" id="IPR037185">
    <property type="entry name" value="EmrE-like"/>
</dbReference>
<dbReference type="PANTHER" id="PTHR12570">
    <property type="match status" value="1"/>
</dbReference>
<evidence type="ECO:0008006" key="8">
    <source>
        <dbReference type="Google" id="ProtNLM"/>
    </source>
</evidence>
<keyword evidence="3 5" id="KW-1133">Transmembrane helix</keyword>
<accession>A0A1E3PI90</accession>
<dbReference type="Gene3D" id="1.10.3730.20">
    <property type="match status" value="1"/>
</dbReference>
<evidence type="ECO:0000256" key="4">
    <source>
        <dbReference type="ARBA" id="ARBA00023136"/>
    </source>
</evidence>
<proteinExistence type="predicted"/>
<evidence type="ECO:0000313" key="6">
    <source>
        <dbReference type="EMBL" id="ODQ65135.1"/>
    </source>
</evidence>
<feature type="transmembrane region" description="Helical" evidence="5">
    <location>
        <begin position="202"/>
        <end position="221"/>
    </location>
</feature>
<feature type="transmembrane region" description="Helical" evidence="5">
    <location>
        <begin position="15"/>
        <end position="35"/>
    </location>
</feature>
<feature type="transmembrane region" description="Helical" evidence="5">
    <location>
        <begin position="155"/>
        <end position="175"/>
    </location>
</feature>
<keyword evidence="4 5" id="KW-0472">Membrane</keyword>
<dbReference type="OrthoDB" id="2504919at2759"/>
<evidence type="ECO:0000256" key="1">
    <source>
        <dbReference type="ARBA" id="ARBA00004141"/>
    </source>
</evidence>
<dbReference type="AlphaFoldDB" id="A0A1E3PI90"/>
<evidence type="ECO:0000256" key="5">
    <source>
        <dbReference type="SAM" id="Phobius"/>
    </source>
</evidence>
<organism evidence="6 7">
    <name type="scientific">Nadsonia fulvescens var. elongata DSM 6958</name>
    <dbReference type="NCBI Taxonomy" id="857566"/>
    <lineage>
        <taxon>Eukaryota</taxon>
        <taxon>Fungi</taxon>
        <taxon>Dikarya</taxon>
        <taxon>Ascomycota</taxon>
        <taxon>Saccharomycotina</taxon>
        <taxon>Dipodascomycetes</taxon>
        <taxon>Dipodascales</taxon>
        <taxon>Dipodascales incertae sedis</taxon>
        <taxon>Nadsonia</taxon>
    </lineage>
</organism>
<dbReference type="SUPFAM" id="SSF103481">
    <property type="entry name" value="Multidrug resistance efflux transporter EmrE"/>
    <property type="match status" value="1"/>
</dbReference>
<dbReference type="GO" id="GO:0015095">
    <property type="term" value="F:magnesium ion transmembrane transporter activity"/>
    <property type="evidence" value="ECO:0007669"/>
    <property type="project" value="InterPro"/>
</dbReference>
<sequence>MLVNDSLLTGPKSTILIGCTVGVISSATQSIGLTLQRKSHLLEDTLPCPYSRRPPYRRSRWRLGLLLFLLANVVGSSIQITTLPLVILSPLQAVGLVFNSICSAVMLNEPFTRHSLVGTVFISIGAFLIADYGAIPEPNHNLQELLTLLRRKPFLVWMAITGFAVIGLLILIRMLKFQERIERRDDAVRSHFRCPQPKVVRGLLYGSVSGILSAHSLLMAKSAVELLIKAFTSTYADFLKWQTWAIVGSFLFFAVTQLYFLNCGLRICSTSVLYPLVFCIYNITTIFNGLIYFEQVSKLSHAQFSLIVLGTFFVLLGVIALSWRLDK</sequence>
<keyword evidence="7" id="KW-1185">Reference proteome</keyword>
<dbReference type="Pfam" id="PF05653">
    <property type="entry name" value="Mg_trans_NIPA"/>
    <property type="match status" value="2"/>
</dbReference>
<keyword evidence="2 5" id="KW-0812">Transmembrane</keyword>
<evidence type="ECO:0000256" key="2">
    <source>
        <dbReference type="ARBA" id="ARBA00022692"/>
    </source>
</evidence>
<feature type="transmembrane region" description="Helical" evidence="5">
    <location>
        <begin position="116"/>
        <end position="135"/>
    </location>
</feature>
<feature type="transmembrane region" description="Helical" evidence="5">
    <location>
        <begin position="304"/>
        <end position="323"/>
    </location>
</feature>
<evidence type="ECO:0000313" key="7">
    <source>
        <dbReference type="Proteomes" id="UP000095009"/>
    </source>
</evidence>
<dbReference type="EMBL" id="KV454410">
    <property type="protein sequence ID" value="ODQ65135.1"/>
    <property type="molecule type" value="Genomic_DNA"/>
</dbReference>
<reference evidence="6 7" key="1">
    <citation type="journal article" date="2016" name="Proc. Natl. Acad. Sci. U.S.A.">
        <title>Comparative genomics of biotechnologically important yeasts.</title>
        <authorList>
            <person name="Riley R."/>
            <person name="Haridas S."/>
            <person name="Wolfe K.H."/>
            <person name="Lopes M.R."/>
            <person name="Hittinger C.T."/>
            <person name="Goeker M."/>
            <person name="Salamov A.A."/>
            <person name="Wisecaver J.H."/>
            <person name="Long T.M."/>
            <person name="Calvey C.H."/>
            <person name="Aerts A.L."/>
            <person name="Barry K.W."/>
            <person name="Choi C."/>
            <person name="Clum A."/>
            <person name="Coughlan A.Y."/>
            <person name="Deshpande S."/>
            <person name="Douglass A.P."/>
            <person name="Hanson S.J."/>
            <person name="Klenk H.-P."/>
            <person name="LaButti K.M."/>
            <person name="Lapidus A."/>
            <person name="Lindquist E.A."/>
            <person name="Lipzen A.M."/>
            <person name="Meier-Kolthoff J.P."/>
            <person name="Ohm R.A."/>
            <person name="Otillar R.P."/>
            <person name="Pangilinan J.L."/>
            <person name="Peng Y."/>
            <person name="Rokas A."/>
            <person name="Rosa C.A."/>
            <person name="Scheuner C."/>
            <person name="Sibirny A.A."/>
            <person name="Slot J.C."/>
            <person name="Stielow J.B."/>
            <person name="Sun H."/>
            <person name="Kurtzman C.P."/>
            <person name="Blackwell M."/>
            <person name="Grigoriev I.V."/>
            <person name="Jeffries T.W."/>
        </authorList>
    </citation>
    <scope>NUCLEOTIDE SEQUENCE [LARGE SCALE GENOMIC DNA]</scope>
    <source>
        <strain evidence="6 7">DSM 6958</strain>
    </source>
</reference>
<feature type="transmembrane region" description="Helical" evidence="5">
    <location>
        <begin position="86"/>
        <end position="107"/>
    </location>
</feature>